<dbReference type="InterPro" id="IPR011009">
    <property type="entry name" value="Kinase-like_dom_sf"/>
</dbReference>
<dbReference type="Gene3D" id="1.10.510.10">
    <property type="entry name" value="Transferase(Phosphotransferase) domain 1"/>
    <property type="match status" value="1"/>
</dbReference>
<organism evidence="12 13">
    <name type="scientific">Maudiozyma humilis</name>
    <name type="common">Sour dough yeast</name>
    <name type="synonym">Kazachstania humilis</name>
    <dbReference type="NCBI Taxonomy" id="51915"/>
    <lineage>
        <taxon>Eukaryota</taxon>
        <taxon>Fungi</taxon>
        <taxon>Dikarya</taxon>
        <taxon>Ascomycota</taxon>
        <taxon>Saccharomycotina</taxon>
        <taxon>Saccharomycetes</taxon>
        <taxon>Saccharomycetales</taxon>
        <taxon>Saccharomycetaceae</taxon>
        <taxon>Maudiozyma</taxon>
    </lineage>
</organism>
<dbReference type="Proteomes" id="UP001377567">
    <property type="component" value="Unassembled WGS sequence"/>
</dbReference>
<keyword evidence="2 12" id="KW-0723">Serine/threonine-protein kinase</keyword>
<evidence type="ECO:0000256" key="5">
    <source>
        <dbReference type="ARBA" id="ARBA00022777"/>
    </source>
</evidence>
<dbReference type="Pfam" id="PF00069">
    <property type="entry name" value="Pkinase"/>
    <property type="match status" value="1"/>
</dbReference>
<evidence type="ECO:0000256" key="3">
    <source>
        <dbReference type="ARBA" id="ARBA00022679"/>
    </source>
</evidence>
<keyword evidence="5 12" id="KW-0418">Kinase</keyword>
<dbReference type="InterPro" id="IPR017441">
    <property type="entry name" value="Protein_kinase_ATP_BS"/>
</dbReference>
<feature type="binding site" evidence="9">
    <location>
        <position position="243"/>
    </location>
    <ligand>
        <name>ATP</name>
        <dbReference type="ChEBI" id="CHEBI:30616"/>
    </ligand>
</feature>
<comment type="catalytic activity">
    <reaction evidence="8">
        <text>L-seryl-[protein] + ATP = O-phospho-L-seryl-[protein] + ADP + H(+)</text>
        <dbReference type="Rhea" id="RHEA:17989"/>
        <dbReference type="Rhea" id="RHEA-COMP:9863"/>
        <dbReference type="Rhea" id="RHEA-COMP:11604"/>
        <dbReference type="ChEBI" id="CHEBI:15378"/>
        <dbReference type="ChEBI" id="CHEBI:29999"/>
        <dbReference type="ChEBI" id="CHEBI:30616"/>
        <dbReference type="ChEBI" id="CHEBI:83421"/>
        <dbReference type="ChEBI" id="CHEBI:456216"/>
        <dbReference type="EC" id="2.7.11.1"/>
    </reaction>
</comment>
<protein>
    <recommendedName>
        <fullName evidence="1">non-specific serine/threonine protein kinase</fullName>
        <ecNumber evidence="1">2.7.11.1</ecNumber>
    </recommendedName>
</protein>
<feature type="region of interest" description="Disordered" evidence="10">
    <location>
        <begin position="1"/>
        <end position="43"/>
    </location>
</feature>
<name>A0AAV5S122_MAUHU</name>
<evidence type="ECO:0000256" key="9">
    <source>
        <dbReference type="PROSITE-ProRule" id="PRU10141"/>
    </source>
</evidence>
<feature type="region of interest" description="Disordered" evidence="10">
    <location>
        <begin position="114"/>
        <end position="167"/>
    </location>
</feature>
<evidence type="ECO:0000256" key="2">
    <source>
        <dbReference type="ARBA" id="ARBA00022527"/>
    </source>
</evidence>
<comment type="catalytic activity">
    <reaction evidence="7">
        <text>L-threonyl-[protein] + ATP = O-phospho-L-threonyl-[protein] + ADP + H(+)</text>
        <dbReference type="Rhea" id="RHEA:46608"/>
        <dbReference type="Rhea" id="RHEA-COMP:11060"/>
        <dbReference type="Rhea" id="RHEA-COMP:11605"/>
        <dbReference type="ChEBI" id="CHEBI:15378"/>
        <dbReference type="ChEBI" id="CHEBI:30013"/>
        <dbReference type="ChEBI" id="CHEBI:30616"/>
        <dbReference type="ChEBI" id="CHEBI:61977"/>
        <dbReference type="ChEBI" id="CHEBI:456216"/>
        <dbReference type="EC" id="2.7.11.1"/>
    </reaction>
</comment>
<evidence type="ECO:0000256" key="4">
    <source>
        <dbReference type="ARBA" id="ARBA00022741"/>
    </source>
</evidence>
<dbReference type="PROSITE" id="PS00107">
    <property type="entry name" value="PROTEIN_KINASE_ATP"/>
    <property type="match status" value="1"/>
</dbReference>
<evidence type="ECO:0000313" key="13">
    <source>
        <dbReference type="Proteomes" id="UP001377567"/>
    </source>
</evidence>
<comment type="caution">
    <text evidence="12">The sequence shown here is derived from an EMBL/GenBank/DDBJ whole genome shotgun (WGS) entry which is preliminary data.</text>
</comment>
<evidence type="ECO:0000256" key="10">
    <source>
        <dbReference type="SAM" id="MobiDB-lite"/>
    </source>
</evidence>
<keyword evidence="3" id="KW-0808">Transferase</keyword>
<evidence type="ECO:0000313" key="12">
    <source>
        <dbReference type="EMBL" id="GMM57263.1"/>
    </source>
</evidence>
<feature type="domain" description="Protein kinase" evidence="11">
    <location>
        <begin position="215"/>
        <end position="499"/>
    </location>
</feature>
<feature type="region of interest" description="Disordered" evidence="10">
    <location>
        <begin position="66"/>
        <end position="87"/>
    </location>
</feature>
<evidence type="ECO:0000259" key="11">
    <source>
        <dbReference type="PROSITE" id="PS50011"/>
    </source>
</evidence>
<dbReference type="GO" id="GO:0004674">
    <property type="term" value="F:protein serine/threonine kinase activity"/>
    <property type="evidence" value="ECO:0007669"/>
    <property type="project" value="UniProtKB-KW"/>
</dbReference>
<dbReference type="PROSITE" id="PS50011">
    <property type="entry name" value="PROTEIN_KINASE_DOM"/>
    <property type="match status" value="1"/>
</dbReference>
<feature type="compositionally biased region" description="Polar residues" evidence="10">
    <location>
        <begin position="121"/>
        <end position="133"/>
    </location>
</feature>
<dbReference type="GO" id="GO:0005524">
    <property type="term" value="F:ATP binding"/>
    <property type="evidence" value="ECO:0007669"/>
    <property type="project" value="UniProtKB-UniRule"/>
</dbReference>
<proteinExistence type="predicted"/>
<keyword evidence="6 9" id="KW-0067">ATP-binding</keyword>
<dbReference type="EMBL" id="BTGD01000011">
    <property type="protein sequence ID" value="GMM57263.1"/>
    <property type="molecule type" value="Genomic_DNA"/>
</dbReference>
<keyword evidence="4 9" id="KW-0547">Nucleotide-binding</keyword>
<sequence>MQLAASIRGAGAPASGCPTAPRAPTMSLDDGRNGTDSPDGASSASLAALFGKARFKGVGRLFRDGPGSSGSGAGSANVSPSDSSASLNNLRPFKSFSRIRDSAVASPDTLTLAGSADKIDNSTTSSDSATPRVSVTPAGHLVSDYEDSCASSGGESESESGHHQGHPADILQRYIEREFLERRSRKLRRPRKDLSQHGHPTACISVRHKPLSYYGEPVRKIGEGASGSVTECRTKDGQVYAIKLYRTPDTPPQQSQTQHSGLSPFQRIIIREYCVGSLFEHQNIMRTIDLVFEIDQRSQDIVHMIQVMEYVPYDFFNVVSTGAVTPAEAACYLKQLANGVAYLHSMEIAHRDIKLDNCVVSSGGIVKIIDFGSAVVFWDGPAAQLIPASGIVGSDPYLAPELLAGHSKAYDPRAVDVWALAIMYYCLIMGKFPWKAPRRSYNNFRLFSEDPDDEDDVSKGPLRVLRLLPAQSHRLLGGMLELEPRRRIAASQMLADPWLASVHCCEEDRGGHLVHAPTDHTHHLVSQDELDKTTAPTPA</sequence>
<dbReference type="SUPFAM" id="SSF56112">
    <property type="entry name" value="Protein kinase-like (PK-like)"/>
    <property type="match status" value="1"/>
</dbReference>
<dbReference type="PANTHER" id="PTHR24343:SF137">
    <property type="entry name" value="SERINE_THREONINE-PROTEIN KINASE HRK1"/>
    <property type="match status" value="1"/>
</dbReference>
<reference evidence="12 13" key="1">
    <citation type="journal article" date="2023" name="Elife">
        <title>Identification of key yeast species and microbe-microbe interactions impacting larval growth of Drosophila in the wild.</title>
        <authorList>
            <person name="Mure A."/>
            <person name="Sugiura Y."/>
            <person name="Maeda R."/>
            <person name="Honda K."/>
            <person name="Sakurai N."/>
            <person name="Takahashi Y."/>
            <person name="Watada M."/>
            <person name="Katoh T."/>
            <person name="Gotoh A."/>
            <person name="Gotoh Y."/>
            <person name="Taniguchi I."/>
            <person name="Nakamura K."/>
            <person name="Hayashi T."/>
            <person name="Katayama T."/>
            <person name="Uemura T."/>
            <person name="Hattori Y."/>
        </authorList>
    </citation>
    <scope>NUCLEOTIDE SEQUENCE [LARGE SCALE GENOMIC DNA]</scope>
    <source>
        <strain evidence="12 13">KH-74</strain>
    </source>
</reference>
<dbReference type="EC" id="2.7.11.1" evidence="1"/>
<evidence type="ECO:0000256" key="7">
    <source>
        <dbReference type="ARBA" id="ARBA00047899"/>
    </source>
</evidence>
<evidence type="ECO:0000256" key="1">
    <source>
        <dbReference type="ARBA" id="ARBA00012513"/>
    </source>
</evidence>
<dbReference type="SMART" id="SM00220">
    <property type="entry name" value="S_TKc"/>
    <property type="match status" value="1"/>
</dbReference>
<accession>A0AAV5S122</accession>
<dbReference type="AlphaFoldDB" id="A0AAV5S122"/>
<dbReference type="InterPro" id="IPR000719">
    <property type="entry name" value="Prot_kinase_dom"/>
</dbReference>
<dbReference type="PROSITE" id="PS00108">
    <property type="entry name" value="PROTEIN_KINASE_ST"/>
    <property type="match status" value="1"/>
</dbReference>
<gene>
    <name evidence="12" type="ORF">DAKH74_038790</name>
</gene>
<dbReference type="GO" id="GO:0005829">
    <property type="term" value="C:cytosol"/>
    <property type="evidence" value="ECO:0007669"/>
    <property type="project" value="TreeGrafter"/>
</dbReference>
<evidence type="ECO:0000256" key="8">
    <source>
        <dbReference type="ARBA" id="ARBA00048679"/>
    </source>
</evidence>
<evidence type="ECO:0000256" key="6">
    <source>
        <dbReference type="ARBA" id="ARBA00022840"/>
    </source>
</evidence>
<dbReference type="InterPro" id="IPR008271">
    <property type="entry name" value="Ser/Thr_kinase_AS"/>
</dbReference>
<keyword evidence="13" id="KW-1185">Reference proteome</keyword>
<feature type="compositionally biased region" description="Low complexity" evidence="10">
    <location>
        <begin position="74"/>
        <end position="87"/>
    </location>
</feature>
<dbReference type="PANTHER" id="PTHR24343">
    <property type="entry name" value="SERINE/THREONINE KINASE"/>
    <property type="match status" value="1"/>
</dbReference>